<dbReference type="AlphaFoldDB" id="A0A5C5V482"/>
<accession>A0A5C5V482</accession>
<organism evidence="1 2">
    <name type="scientific">Thalassoglobus neptunius</name>
    <dbReference type="NCBI Taxonomy" id="1938619"/>
    <lineage>
        <taxon>Bacteria</taxon>
        <taxon>Pseudomonadati</taxon>
        <taxon>Planctomycetota</taxon>
        <taxon>Planctomycetia</taxon>
        <taxon>Planctomycetales</taxon>
        <taxon>Planctomycetaceae</taxon>
        <taxon>Thalassoglobus</taxon>
    </lineage>
</organism>
<protein>
    <submittedName>
        <fullName evidence="1">Uncharacterized protein</fullName>
    </submittedName>
</protein>
<comment type="caution">
    <text evidence="1">The sequence shown here is derived from an EMBL/GenBank/DDBJ whole genome shotgun (WGS) entry which is preliminary data.</text>
</comment>
<dbReference type="Proteomes" id="UP000317243">
    <property type="component" value="Unassembled WGS sequence"/>
</dbReference>
<evidence type="ECO:0000313" key="2">
    <source>
        <dbReference type="Proteomes" id="UP000317243"/>
    </source>
</evidence>
<name>A0A5C5V482_9PLAN</name>
<evidence type="ECO:0000313" key="1">
    <source>
        <dbReference type="EMBL" id="TWT32567.1"/>
    </source>
</evidence>
<dbReference type="EMBL" id="SIHI01000091">
    <property type="protein sequence ID" value="TWT32567.1"/>
    <property type="molecule type" value="Genomic_DNA"/>
</dbReference>
<reference evidence="1 2" key="1">
    <citation type="submission" date="2019-02" db="EMBL/GenBank/DDBJ databases">
        <title>Deep-cultivation of Planctomycetes and their phenomic and genomic characterization uncovers novel biology.</title>
        <authorList>
            <person name="Wiegand S."/>
            <person name="Jogler M."/>
            <person name="Boedeker C."/>
            <person name="Pinto D."/>
            <person name="Vollmers J."/>
            <person name="Rivas-Marin E."/>
            <person name="Kohn T."/>
            <person name="Peeters S.H."/>
            <person name="Heuer A."/>
            <person name="Rast P."/>
            <person name="Oberbeckmann S."/>
            <person name="Bunk B."/>
            <person name="Jeske O."/>
            <person name="Meyerdierks A."/>
            <person name="Storesund J.E."/>
            <person name="Kallscheuer N."/>
            <person name="Luecker S."/>
            <person name="Lage O.M."/>
            <person name="Pohl T."/>
            <person name="Merkel B.J."/>
            <person name="Hornburger P."/>
            <person name="Mueller R.-W."/>
            <person name="Bruemmer F."/>
            <person name="Labrenz M."/>
            <person name="Spormann A.M."/>
            <person name="Op Den Camp H."/>
            <person name="Overmann J."/>
            <person name="Amann R."/>
            <person name="Jetten M.S.M."/>
            <person name="Mascher T."/>
            <person name="Medema M.H."/>
            <person name="Devos D.P."/>
            <person name="Kaster A.-K."/>
            <person name="Ovreas L."/>
            <person name="Rohde M."/>
            <person name="Galperin M.Y."/>
            <person name="Jogler C."/>
        </authorList>
    </citation>
    <scope>NUCLEOTIDE SEQUENCE [LARGE SCALE GENOMIC DNA]</scope>
    <source>
        <strain evidence="1 2">KOR42</strain>
    </source>
</reference>
<sequence length="194" mass="20099">MLYGQPVDSNLTDLTYRGGKSLGLSDSSARLTAGVVDSMVGAVGSGGSGLVSSPSKVATRVTANDSVRLISQGVNQGATSTLVVPNYLRPQVFPGASSGAARAMGRAQDISDNVRSMAQKYPSDFAHKCGELEALTQAERAAYNISNLPGGSATATRTLTPNYSGRPLGACRGCTPLLNEIGVSDVFKRFPIKK</sequence>
<gene>
    <name evidence="1" type="ORF">KOR42_53810</name>
</gene>
<keyword evidence="2" id="KW-1185">Reference proteome</keyword>
<proteinExistence type="predicted"/>